<gene>
    <name evidence="2" type="ORF">FUG_LOCUS561825</name>
</gene>
<evidence type="ECO:0000313" key="2">
    <source>
        <dbReference type="EMBL" id="VIO64037.1"/>
    </source>
</evidence>
<feature type="region of interest" description="Disordered" evidence="1">
    <location>
        <begin position="69"/>
        <end position="88"/>
    </location>
</feature>
<proteinExistence type="predicted"/>
<organism evidence="2">
    <name type="scientific">Gibberella zeae</name>
    <name type="common">Wheat head blight fungus</name>
    <name type="synonym">Fusarium graminearum</name>
    <dbReference type="NCBI Taxonomy" id="5518"/>
    <lineage>
        <taxon>Eukaryota</taxon>
        <taxon>Fungi</taxon>
        <taxon>Dikarya</taxon>
        <taxon>Ascomycota</taxon>
        <taxon>Pezizomycotina</taxon>
        <taxon>Sordariomycetes</taxon>
        <taxon>Hypocreomycetidae</taxon>
        <taxon>Hypocreales</taxon>
        <taxon>Nectriaceae</taxon>
        <taxon>Fusarium</taxon>
    </lineage>
</organism>
<name>A0A4E9EPV1_GIBZA</name>
<dbReference type="EMBL" id="CAAKMV010000190">
    <property type="protein sequence ID" value="VIO64037.1"/>
    <property type="molecule type" value="Genomic_DNA"/>
</dbReference>
<accession>A0A4E9EPV1</accession>
<dbReference type="AlphaFoldDB" id="A0A4E9EPV1"/>
<sequence>MPNPETFAEPIHSSVGQCFGQCEDLAARIQEAYTRREPSAALLPQRGTTMVPLINQSLDTLMDRQAPLQTVSDMLRQRSNHPDPADTDEVSDAARYWAAVFIAASRAIDIVRNPYLFGFAIPLDSEAQCIADRVQVPVDCTELTVNHP</sequence>
<protein>
    <submittedName>
        <fullName evidence="2">Uncharacterized protein</fullName>
    </submittedName>
</protein>
<evidence type="ECO:0000256" key="1">
    <source>
        <dbReference type="SAM" id="MobiDB-lite"/>
    </source>
</evidence>
<reference evidence="2" key="1">
    <citation type="submission" date="2019-04" db="EMBL/GenBank/DDBJ databases">
        <authorList>
            <person name="Melise S."/>
            <person name="Noan J."/>
            <person name="Okalmin O."/>
        </authorList>
    </citation>
    <scope>NUCLEOTIDE SEQUENCE</scope>
    <source>
        <strain evidence="2">FN9</strain>
    </source>
</reference>